<comment type="caution">
    <text evidence="2">The sequence shown here is derived from an EMBL/GenBank/DDBJ whole genome shotgun (WGS) entry which is preliminary data.</text>
</comment>
<feature type="signal peptide" evidence="1">
    <location>
        <begin position="1"/>
        <end position="25"/>
    </location>
</feature>
<dbReference type="Proteomes" id="UP000019364">
    <property type="component" value="Unassembled WGS sequence"/>
</dbReference>
<proteinExistence type="predicted"/>
<keyword evidence="3" id="KW-1185">Reference proteome</keyword>
<name>W7YYJ9_9BACL</name>
<evidence type="ECO:0000256" key="1">
    <source>
        <dbReference type="SAM" id="SignalP"/>
    </source>
</evidence>
<dbReference type="STRING" id="1236976.JCM16418_1547"/>
<feature type="chain" id="PRO_5004904715" evidence="1">
    <location>
        <begin position="26"/>
        <end position="183"/>
    </location>
</feature>
<gene>
    <name evidence="2" type="ORF">JCM16418_1547</name>
</gene>
<sequence length="183" mass="20922">MNTVSKFVAVLIALLLLFIYPAKEAAEKQDDLSRIIVYNAVTQFVDAVRNKGFLTPVMYQDFINEIEVTGNVFDIQMEHQHKKYQPDYTDAADPSTFQDQFDVWYEGFYSEDIMMQLFPEEVLDKDSDKRKYRLAVGDFFKVSVKNTNRTAGTAWFDFITGSATGDPVVISAPYGGMVLNEDY</sequence>
<organism evidence="2 3">
    <name type="scientific">Paenibacillus pini JCM 16418</name>
    <dbReference type="NCBI Taxonomy" id="1236976"/>
    <lineage>
        <taxon>Bacteria</taxon>
        <taxon>Bacillati</taxon>
        <taxon>Bacillota</taxon>
        <taxon>Bacilli</taxon>
        <taxon>Bacillales</taxon>
        <taxon>Paenibacillaceae</taxon>
        <taxon>Paenibacillus</taxon>
    </lineage>
</organism>
<dbReference type="RefSeq" id="WP_172679210.1">
    <property type="nucleotide sequence ID" value="NZ_BAVZ01000003.1"/>
</dbReference>
<dbReference type="eggNOG" id="ENOG5030NGC">
    <property type="taxonomic scope" value="Bacteria"/>
</dbReference>
<evidence type="ECO:0000313" key="3">
    <source>
        <dbReference type="Proteomes" id="UP000019364"/>
    </source>
</evidence>
<evidence type="ECO:0000313" key="2">
    <source>
        <dbReference type="EMBL" id="GAF07529.1"/>
    </source>
</evidence>
<dbReference type="EMBL" id="BAVZ01000003">
    <property type="protein sequence ID" value="GAF07529.1"/>
    <property type="molecule type" value="Genomic_DNA"/>
</dbReference>
<keyword evidence="1" id="KW-0732">Signal</keyword>
<accession>W7YYJ9</accession>
<protein>
    <submittedName>
        <fullName evidence="2">Uncharacterized protein</fullName>
    </submittedName>
</protein>
<dbReference type="AlphaFoldDB" id="W7YYJ9"/>
<reference evidence="2 3" key="1">
    <citation type="journal article" date="2014" name="Genome Announc.">
        <title>Draft Genome Sequence of Paenibacillus pini JCM 16418T, Isolated from the Rhizosphere of Pine Tree.</title>
        <authorList>
            <person name="Yuki M."/>
            <person name="Oshima K."/>
            <person name="Suda W."/>
            <person name="Oshida Y."/>
            <person name="Kitamura K."/>
            <person name="Iida Y."/>
            <person name="Hattori M."/>
            <person name="Ohkuma M."/>
        </authorList>
    </citation>
    <scope>NUCLEOTIDE SEQUENCE [LARGE SCALE GENOMIC DNA]</scope>
    <source>
        <strain evidence="2 3">JCM 16418</strain>
    </source>
</reference>